<dbReference type="InterPro" id="IPR017989">
    <property type="entry name" value="Ribosome_inactivat_1/2"/>
</dbReference>
<dbReference type="SUPFAM" id="SSF56371">
    <property type="entry name" value="Ribosome inactivating proteins (RIP)"/>
    <property type="match status" value="1"/>
</dbReference>
<evidence type="ECO:0000256" key="2">
    <source>
        <dbReference type="ARBA" id="ARBA00008544"/>
    </source>
</evidence>
<evidence type="ECO:0000256" key="7">
    <source>
        <dbReference type="ARBA" id="ARBA00023193"/>
    </source>
</evidence>
<dbReference type="AlphaFoldDB" id="A0A6J1E093"/>
<dbReference type="GeneID" id="111024726"/>
<proteinExistence type="inferred from homology"/>
<dbReference type="PRINTS" id="PR00396">
    <property type="entry name" value="SHIGARICIN"/>
</dbReference>
<comment type="catalytic activity">
    <reaction evidence="1 8">
        <text>Endohydrolysis of the N-glycosidic bond at one specific adenosine on the 28S rRNA.</text>
        <dbReference type="EC" id="3.2.2.22"/>
    </reaction>
</comment>
<dbReference type="GO" id="GO:0030598">
    <property type="term" value="F:rRNA N-glycosylase activity"/>
    <property type="evidence" value="ECO:0007669"/>
    <property type="project" value="UniProtKB-EC"/>
</dbReference>
<dbReference type="GO" id="GO:0090729">
    <property type="term" value="F:toxin activity"/>
    <property type="evidence" value="ECO:0007669"/>
    <property type="project" value="UniProtKB-KW"/>
</dbReference>
<dbReference type="InterPro" id="IPR017988">
    <property type="entry name" value="Ribosome_inactivat_prot_CS"/>
</dbReference>
<dbReference type="Proteomes" id="UP000504603">
    <property type="component" value="Unplaced"/>
</dbReference>
<dbReference type="KEGG" id="mcha:111024726"/>
<dbReference type="PANTHER" id="PTHR33453">
    <property type="match status" value="1"/>
</dbReference>
<organism evidence="9 10">
    <name type="scientific">Momordica charantia</name>
    <name type="common">Bitter gourd</name>
    <name type="synonym">Balsam pear</name>
    <dbReference type="NCBI Taxonomy" id="3673"/>
    <lineage>
        <taxon>Eukaryota</taxon>
        <taxon>Viridiplantae</taxon>
        <taxon>Streptophyta</taxon>
        <taxon>Embryophyta</taxon>
        <taxon>Tracheophyta</taxon>
        <taxon>Spermatophyta</taxon>
        <taxon>Magnoliopsida</taxon>
        <taxon>eudicotyledons</taxon>
        <taxon>Gunneridae</taxon>
        <taxon>Pentapetalae</taxon>
        <taxon>rosids</taxon>
        <taxon>fabids</taxon>
        <taxon>Cucurbitales</taxon>
        <taxon>Cucurbitaceae</taxon>
        <taxon>Momordiceae</taxon>
        <taxon>Momordica</taxon>
    </lineage>
</organism>
<evidence type="ECO:0000256" key="1">
    <source>
        <dbReference type="ARBA" id="ARBA00000237"/>
    </source>
</evidence>
<comment type="similarity">
    <text evidence="2">Belongs to the ribosome-inactivating protein family. Type 1 RIP subfamily.</text>
</comment>
<evidence type="ECO:0000256" key="3">
    <source>
        <dbReference type="ARBA" id="ARBA00012001"/>
    </source>
</evidence>
<dbReference type="InterPro" id="IPR001574">
    <property type="entry name" value="Ribosome_inactivat_prot"/>
</dbReference>
<keyword evidence="4 8" id="KW-0800">Toxin</keyword>
<dbReference type="PANTHER" id="PTHR33453:SF34">
    <property type="entry name" value="RIBOSOME-INACTIVATING PROTEIN"/>
    <property type="match status" value="1"/>
</dbReference>
<dbReference type="InterPro" id="IPR016139">
    <property type="entry name" value="Ribosome_inactivat_prot_sub2"/>
</dbReference>
<keyword evidence="5 8" id="KW-0378">Hydrolase</keyword>
<dbReference type="EC" id="3.2.2.22" evidence="3 8"/>
<gene>
    <name evidence="10" type="primary">LOC111024726</name>
</gene>
<evidence type="ECO:0000313" key="9">
    <source>
        <dbReference type="Proteomes" id="UP000504603"/>
    </source>
</evidence>
<dbReference type="GO" id="GO:0006952">
    <property type="term" value="P:defense response"/>
    <property type="evidence" value="ECO:0007669"/>
    <property type="project" value="UniProtKB-KW"/>
</dbReference>
<evidence type="ECO:0000313" key="10">
    <source>
        <dbReference type="RefSeq" id="XP_022158191.1"/>
    </source>
</evidence>
<evidence type="ECO:0000256" key="4">
    <source>
        <dbReference type="ARBA" id="ARBA00022656"/>
    </source>
</evidence>
<keyword evidence="7 8" id="KW-0652">Protein synthesis inhibitor</keyword>
<dbReference type="Gene3D" id="3.40.420.10">
    <property type="entry name" value="Ricin (A subunit), domain 1"/>
    <property type="match status" value="1"/>
</dbReference>
<dbReference type="InterPro" id="IPR036041">
    <property type="entry name" value="Ribosome-inact_prot_sf"/>
</dbReference>
<evidence type="ECO:0000256" key="5">
    <source>
        <dbReference type="ARBA" id="ARBA00022801"/>
    </source>
</evidence>
<evidence type="ECO:0000256" key="8">
    <source>
        <dbReference type="RuleBase" id="RU004915"/>
    </source>
</evidence>
<dbReference type="RefSeq" id="XP_022158191.1">
    <property type="nucleotide sequence ID" value="XM_022302499.1"/>
</dbReference>
<reference evidence="10" key="1">
    <citation type="submission" date="2025-08" db="UniProtKB">
        <authorList>
            <consortium name="RefSeq"/>
        </authorList>
    </citation>
    <scope>IDENTIFICATION</scope>
    <source>
        <strain evidence="10">OHB3-1</strain>
    </source>
</reference>
<accession>A0A6J1E093</accession>
<dbReference type="Gene3D" id="4.10.470.10">
    <property type="entry name" value="Ricin (A Subunit), domain 2"/>
    <property type="match status" value="1"/>
</dbReference>
<sequence length="308" mass="34256">MECVRSSEPFIQPLPFNDIGIHGVHANGAVNAPNSNVSFSLLGATGKTYQQFIQNLRNALTINSKIVYNIPVLAATALSSARFILVHLTNYKNETITVAIDVVNVYIVAYQAGNKAYFLKDASKEARDVLFKGIKQEILPYKGNYDGLETAAGKISREKIDLGFSELGSAIGNMYHYNAGTSVPRAFIVMIQTISEAARFKYIETKVSQNVETKFKPDPGFLSLENRWSDLSEQVQIAQNRKGEFARPIEVRSVTNKPILVTNVKSKVVEGMALLLYSKPRGNGDLMELMEEFNKEWENGRGEFGIDF</sequence>
<dbReference type="Pfam" id="PF00161">
    <property type="entry name" value="RIP"/>
    <property type="match status" value="1"/>
</dbReference>
<name>A0A6J1E093_MOMCH</name>
<protein>
    <recommendedName>
        <fullName evidence="3 8">rRNA N-glycosylase</fullName>
        <ecNumber evidence="3 8">3.2.2.22</ecNumber>
    </recommendedName>
</protein>
<dbReference type="OrthoDB" id="1704365at2759"/>
<dbReference type="GO" id="GO:0017148">
    <property type="term" value="P:negative regulation of translation"/>
    <property type="evidence" value="ECO:0007669"/>
    <property type="project" value="UniProtKB-KW"/>
</dbReference>
<keyword evidence="6 8" id="KW-0611">Plant defense</keyword>
<evidence type="ECO:0000256" key="6">
    <source>
        <dbReference type="ARBA" id="ARBA00022821"/>
    </source>
</evidence>
<keyword evidence="9" id="KW-1185">Reference proteome</keyword>
<dbReference type="PROSITE" id="PS00275">
    <property type="entry name" value="SHIGA_RICIN"/>
    <property type="match status" value="1"/>
</dbReference>
<dbReference type="InterPro" id="IPR016138">
    <property type="entry name" value="Ribosome_inactivat_prot_sub1"/>
</dbReference>